<evidence type="ECO:0000313" key="1">
    <source>
        <dbReference type="EMBL" id="EDK23285.1"/>
    </source>
</evidence>
<proteinExistence type="predicted"/>
<gene>
    <name evidence="1" type="ORF">RUMTOR_02565</name>
</gene>
<dbReference type="HOGENOM" id="CLU_3348262_0_0_9"/>
<comment type="caution">
    <text evidence="1">The sequence shown here is derived from an EMBL/GenBank/DDBJ whole genome shotgun (WGS) entry which is preliminary data.</text>
</comment>
<name>A5KQM5_9FIRM</name>
<sequence length="37" mass="4250">MTLKSVVDILNKGTKTKIKEVKTVKNEFDGKDPQRFL</sequence>
<organism evidence="1 2">
    <name type="scientific">[Ruminococcus] torques ATCC 27756</name>
    <dbReference type="NCBI Taxonomy" id="411460"/>
    <lineage>
        <taxon>Bacteria</taxon>
        <taxon>Bacillati</taxon>
        <taxon>Bacillota</taxon>
        <taxon>Clostridia</taxon>
        <taxon>Lachnospirales</taxon>
        <taxon>Lachnospiraceae</taxon>
        <taxon>Mediterraneibacter</taxon>
    </lineage>
</organism>
<dbReference type="EMBL" id="AAVP02000017">
    <property type="protein sequence ID" value="EDK23285.1"/>
    <property type="molecule type" value="Genomic_DNA"/>
</dbReference>
<dbReference type="PaxDb" id="411460-RUMTOR_02565"/>
<protein>
    <submittedName>
        <fullName evidence="1">Uncharacterized protein</fullName>
    </submittedName>
</protein>
<dbReference type="Proteomes" id="UP000003577">
    <property type="component" value="Unassembled WGS sequence"/>
</dbReference>
<evidence type="ECO:0000313" key="2">
    <source>
        <dbReference type="Proteomes" id="UP000003577"/>
    </source>
</evidence>
<reference evidence="1 2" key="2">
    <citation type="submission" date="2007-04" db="EMBL/GenBank/DDBJ databases">
        <title>Draft genome sequence of Ruminococcus torques (ATCC 27756).</title>
        <authorList>
            <person name="Sudarsanam P."/>
            <person name="Ley R."/>
            <person name="Guruge J."/>
            <person name="Turnbaugh P.J."/>
            <person name="Mahowald M."/>
            <person name="Liep D."/>
            <person name="Gordon J."/>
        </authorList>
    </citation>
    <scope>NUCLEOTIDE SEQUENCE [LARGE SCALE GENOMIC DNA]</scope>
    <source>
        <strain evidence="1 2">ATCC 27756</strain>
    </source>
</reference>
<dbReference type="AlphaFoldDB" id="A5KQM5"/>
<reference evidence="1 2" key="1">
    <citation type="submission" date="2007-03" db="EMBL/GenBank/DDBJ databases">
        <authorList>
            <person name="Fulton L."/>
            <person name="Clifton S."/>
            <person name="Fulton B."/>
            <person name="Xu J."/>
            <person name="Minx P."/>
            <person name="Pepin K.H."/>
            <person name="Johnson M."/>
            <person name="Thiruvilangam P."/>
            <person name="Bhonagiri V."/>
            <person name="Nash W.E."/>
            <person name="Mardis E.R."/>
            <person name="Wilson R.K."/>
        </authorList>
    </citation>
    <scope>NUCLEOTIDE SEQUENCE [LARGE SCALE GENOMIC DNA]</scope>
    <source>
        <strain evidence="1 2">ATCC 27756</strain>
    </source>
</reference>
<accession>A5KQM5</accession>